<sequence>MSFFKFPKWALDLINSHMANCLWDDYEGHSKIHLANWHLVCMKKEYGGLGVPNLRDLNLCLLGSWIKRFISDEGKLWHLLIDRKYVKSQNIFALHHSHKSTFWKGVLWATQALKFGYRWMVGNGKKVRFWEDTWFGTAPLAVLFWDLYSIVNEKGKAISEIWVENELRVSFRRTFSTDMWQRWLELVEISSSIQLNDEMDSMIWQYEPSGVYSTQSLYVVINFRDVTPVYIPAVWNLNILPRVQVFIWLLSNNKLMTKDNLKIRGVEKPPHCMFCEEIETIPHLFFDCIVAKSCWEMTSDFLGSKIGQDYESIACKWLSSKKFGATNTISAIVLWSIWLIRNNFIFRKQSWKDIRYVWWTILKISRNWKPLYKESISTKMEQWQTYVEQQARAPLRIK</sequence>
<feature type="domain" description="Reverse transcriptase zinc-binding" evidence="2">
    <location>
        <begin position="212"/>
        <end position="295"/>
    </location>
</feature>
<name>A0A0A9B169_ARUDO</name>
<evidence type="ECO:0000259" key="2">
    <source>
        <dbReference type="Pfam" id="PF13966"/>
    </source>
</evidence>
<proteinExistence type="predicted"/>
<dbReference type="EMBL" id="GBRH01241997">
    <property type="protein sequence ID" value="JAD55898.1"/>
    <property type="molecule type" value="Transcribed_RNA"/>
</dbReference>
<dbReference type="PANTHER" id="PTHR36617">
    <property type="entry name" value="PROTEIN, PUTATIVE-RELATED"/>
    <property type="match status" value="1"/>
</dbReference>
<keyword evidence="1" id="KW-1133">Transmembrane helix</keyword>
<dbReference type="Pfam" id="PF13966">
    <property type="entry name" value="zf-RVT"/>
    <property type="match status" value="1"/>
</dbReference>
<reference evidence="3" key="1">
    <citation type="submission" date="2014-09" db="EMBL/GenBank/DDBJ databases">
        <authorList>
            <person name="Magalhaes I.L.F."/>
            <person name="Oliveira U."/>
            <person name="Santos F.R."/>
            <person name="Vidigal T.H.D.A."/>
            <person name="Brescovit A.D."/>
            <person name="Santos A.J."/>
        </authorList>
    </citation>
    <scope>NUCLEOTIDE SEQUENCE</scope>
    <source>
        <tissue evidence="3">Shoot tissue taken approximately 20 cm above the soil surface</tissue>
    </source>
</reference>
<keyword evidence="1" id="KW-0472">Membrane</keyword>
<dbReference type="PANTHER" id="PTHR36617:SF15">
    <property type="entry name" value="REVERSE TRANSCRIPTASE ZINC-BINDING DOMAIN-CONTAINING PROTEIN"/>
    <property type="match status" value="1"/>
</dbReference>
<protein>
    <recommendedName>
        <fullName evidence="2">Reverse transcriptase zinc-binding domain-containing protein</fullName>
    </recommendedName>
</protein>
<organism evidence="3">
    <name type="scientific">Arundo donax</name>
    <name type="common">Giant reed</name>
    <name type="synonym">Donax arundinaceus</name>
    <dbReference type="NCBI Taxonomy" id="35708"/>
    <lineage>
        <taxon>Eukaryota</taxon>
        <taxon>Viridiplantae</taxon>
        <taxon>Streptophyta</taxon>
        <taxon>Embryophyta</taxon>
        <taxon>Tracheophyta</taxon>
        <taxon>Spermatophyta</taxon>
        <taxon>Magnoliopsida</taxon>
        <taxon>Liliopsida</taxon>
        <taxon>Poales</taxon>
        <taxon>Poaceae</taxon>
        <taxon>PACMAD clade</taxon>
        <taxon>Arundinoideae</taxon>
        <taxon>Arundineae</taxon>
        <taxon>Arundo</taxon>
    </lineage>
</organism>
<evidence type="ECO:0000313" key="3">
    <source>
        <dbReference type="EMBL" id="JAD55898.1"/>
    </source>
</evidence>
<feature type="transmembrane region" description="Helical" evidence="1">
    <location>
        <begin position="323"/>
        <end position="340"/>
    </location>
</feature>
<keyword evidence="1" id="KW-0812">Transmembrane</keyword>
<dbReference type="InterPro" id="IPR026960">
    <property type="entry name" value="RVT-Znf"/>
</dbReference>
<accession>A0A0A9B169</accession>
<evidence type="ECO:0000256" key="1">
    <source>
        <dbReference type="SAM" id="Phobius"/>
    </source>
</evidence>
<reference evidence="3" key="2">
    <citation type="journal article" date="2015" name="Data Brief">
        <title>Shoot transcriptome of the giant reed, Arundo donax.</title>
        <authorList>
            <person name="Barrero R.A."/>
            <person name="Guerrero F.D."/>
            <person name="Moolhuijzen P."/>
            <person name="Goolsby J.A."/>
            <person name="Tidwell J."/>
            <person name="Bellgard S.E."/>
            <person name="Bellgard M.I."/>
        </authorList>
    </citation>
    <scope>NUCLEOTIDE SEQUENCE</scope>
    <source>
        <tissue evidence="3">Shoot tissue taken approximately 20 cm above the soil surface</tissue>
    </source>
</reference>
<dbReference type="AlphaFoldDB" id="A0A0A9B169"/>